<sequence>MSRAYILYFIAIIVEGCRAPFCFSKIKFDPSK</sequence>
<reference evidence="2" key="1">
    <citation type="submission" date="2025-08" db="UniProtKB">
        <authorList>
            <consortium name="RefSeq"/>
        </authorList>
    </citation>
    <scope>IDENTIFICATION</scope>
    <source>
        <strain evidence="2">Mau12</strain>
        <tissue evidence="2">Whole Body</tissue>
    </source>
</reference>
<organism evidence="1 2">
    <name type="scientific">Drosophila mauritiana</name>
    <name type="common">Fruit fly</name>
    <dbReference type="NCBI Taxonomy" id="7226"/>
    <lineage>
        <taxon>Eukaryota</taxon>
        <taxon>Metazoa</taxon>
        <taxon>Ecdysozoa</taxon>
        <taxon>Arthropoda</taxon>
        <taxon>Hexapoda</taxon>
        <taxon>Insecta</taxon>
        <taxon>Pterygota</taxon>
        <taxon>Neoptera</taxon>
        <taxon>Endopterygota</taxon>
        <taxon>Diptera</taxon>
        <taxon>Brachycera</taxon>
        <taxon>Muscomorpha</taxon>
        <taxon>Ephydroidea</taxon>
        <taxon>Drosophilidae</taxon>
        <taxon>Drosophila</taxon>
        <taxon>Sophophora</taxon>
    </lineage>
</organism>
<evidence type="ECO:0000313" key="2">
    <source>
        <dbReference type="RefSeq" id="XP_033172899.1"/>
    </source>
</evidence>
<dbReference type="GeneID" id="117150211"/>
<name>A0A6P8LBG7_DROMA</name>
<dbReference type="Proteomes" id="UP000515162">
    <property type="component" value="Chromosome 2L"/>
</dbReference>
<protein>
    <submittedName>
        <fullName evidence="2">Uncharacterized protein LOC117150211</fullName>
    </submittedName>
</protein>
<accession>A0A6P8LBG7</accession>
<evidence type="ECO:0000313" key="1">
    <source>
        <dbReference type="Proteomes" id="UP000515162"/>
    </source>
</evidence>
<keyword evidence="1" id="KW-1185">Reference proteome</keyword>
<dbReference type="RefSeq" id="XP_033172899.1">
    <property type="nucleotide sequence ID" value="XM_033317008.1"/>
</dbReference>
<gene>
    <name evidence="2" type="primary">LOC117150211</name>
</gene>
<proteinExistence type="predicted"/>
<dbReference type="AlphaFoldDB" id="A0A6P8LBG7"/>